<dbReference type="GO" id="GO:0009234">
    <property type="term" value="P:menaquinone biosynthetic process"/>
    <property type="evidence" value="ECO:0007669"/>
    <property type="project" value="UniProtKB-UniRule"/>
</dbReference>
<reference evidence="5 6" key="1">
    <citation type="submission" date="2018-08" db="EMBL/GenBank/DDBJ databases">
        <title>Acidipila sp. 4G-K13, an acidobacterium isolated from forest soil.</title>
        <authorList>
            <person name="Gao Z.-H."/>
            <person name="Qiu L.-H."/>
        </authorList>
    </citation>
    <scope>NUCLEOTIDE SEQUENCE [LARGE SCALE GENOMIC DNA]</scope>
    <source>
        <strain evidence="5 6">4G-K13</strain>
    </source>
</reference>
<dbReference type="GO" id="GO:0016836">
    <property type="term" value="F:hydro-lyase activity"/>
    <property type="evidence" value="ECO:0007669"/>
    <property type="project" value="UniProtKB-UniRule"/>
</dbReference>
<dbReference type="EC" id="4.2.1.151" evidence="4"/>
<evidence type="ECO:0000256" key="1">
    <source>
        <dbReference type="ARBA" id="ARBA00004863"/>
    </source>
</evidence>
<dbReference type="CDD" id="cd13634">
    <property type="entry name" value="PBP2_Sco4506"/>
    <property type="match status" value="1"/>
</dbReference>
<dbReference type="InterPro" id="IPR003773">
    <property type="entry name" value="Menaquinone_biosynth"/>
</dbReference>
<dbReference type="EMBL" id="QVQT01000001">
    <property type="protein sequence ID" value="RFU18213.1"/>
    <property type="molecule type" value="Genomic_DNA"/>
</dbReference>
<comment type="catalytic activity">
    <reaction evidence="4">
        <text>chorismate = 3-[(1-carboxyvinyl)-oxy]benzoate + H2O</text>
        <dbReference type="Rhea" id="RHEA:40051"/>
        <dbReference type="ChEBI" id="CHEBI:15377"/>
        <dbReference type="ChEBI" id="CHEBI:29748"/>
        <dbReference type="ChEBI" id="CHEBI:76981"/>
        <dbReference type="EC" id="4.2.1.151"/>
    </reaction>
</comment>
<dbReference type="InterPro" id="IPR030868">
    <property type="entry name" value="MqnA"/>
</dbReference>
<evidence type="ECO:0000313" key="5">
    <source>
        <dbReference type="EMBL" id="RFU18213.1"/>
    </source>
</evidence>
<protein>
    <recommendedName>
        <fullName evidence="4">Chorismate dehydratase</fullName>
        <ecNumber evidence="4">4.2.1.151</ecNumber>
    </recommendedName>
    <alternativeName>
        <fullName evidence="4">Menaquinone biosynthetic enzyme MqnA</fullName>
    </alternativeName>
</protein>
<keyword evidence="6" id="KW-1185">Reference proteome</keyword>
<comment type="pathway">
    <text evidence="1 4">Quinol/quinone metabolism; menaquinone biosynthesis.</text>
</comment>
<sequence length="268" mass="29946">MWSFEHEPGKTFLSNRYTIESSTPAECAARLADGTADIGLVPIAAYASNPSLSVIPGCAIASLDCVRSIILVVRHPGGLSGVERVALDTSSRTSATYTRILFHRFWKRRPEFLPHPPDLEAMLRTADAALLIGDPALLALEDRERRERETGEQLLYLDLAHEWRMLTGTPWVSAFWAIRPESLADTGIAAPFVIQDFQRSRDAGMAHIDDLVEEWTGRIVVPPETIRTYLTQNIWYLLDDACLSGMDLFYRYGVECGALPAVPRLKFL</sequence>
<evidence type="ECO:0000256" key="3">
    <source>
        <dbReference type="ARBA" id="ARBA00023239"/>
    </source>
</evidence>
<dbReference type="HAMAP" id="MF_00995">
    <property type="entry name" value="MqnA"/>
    <property type="match status" value="1"/>
</dbReference>
<dbReference type="OrthoDB" id="9810112at2"/>
<dbReference type="PANTHER" id="PTHR37690">
    <property type="entry name" value="CHORISMATE DEHYDRATASE"/>
    <property type="match status" value="1"/>
</dbReference>
<comment type="similarity">
    <text evidence="4">Belongs to the MqnA/MqnD family. MqnA subfamily.</text>
</comment>
<dbReference type="Proteomes" id="UP000264702">
    <property type="component" value="Unassembled WGS sequence"/>
</dbReference>
<comment type="function">
    <text evidence="4">Catalyzes the dehydration of chorismate into 3-[(1-carboxyvinyl)oxy]benzoate, a step in the biosynthesis of menaquinone (MK, vitamin K2).</text>
</comment>
<accession>A0A372IUV4</accession>
<dbReference type="SUPFAM" id="SSF53850">
    <property type="entry name" value="Periplasmic binding protein-like II"/>
    <property type="match status" value="1"/>
</dbReference>
<gene>
    <name evidence="4" type="primary">mqnA</name>
    <name evidence="5" type="ORF">D0Y96_01145</name>
</gene>
<evidence type="ECO:0000256" key="4">
    <source>
        <dbReference type="HAMAP-Rule" id="MF_00995"/>
    </source>
</evidence>
<dbReference type="PANTHER" id="PTHR37690:SF1">
    <property type="entry name" value="CHORISMATE DEHYDRATASE"/>
    <property type="match status" value="1"/>
</dbReference>
<dbReference type="UniPathway" id="UPA00079"/>
<dbReference type="AlphaFoldDB" id="A0A372IUV4"/>
<keyword evidence="3 4" id="KW-0456">Lyase</keyword>
<name>A0A372IUV4_9BACT</name>
<evidence type="ECO:0000256" key="2">
    <source>
        <dbReference type="ARBA" id="ARBA00022428"/>
    </source>
</evidence>
<proteinExistence type="inferred from homology"/>
<organism evidence="5 6">
    <name type="scientific">Paracidobacterium acidisoli</name>
    <dbReference type="NCBI Taxonomy" id="2303751"/>
    <lineage>
        <taxon>Bacteria</taxon>
        <taxon>Pseudomonadati</taxon>
        <taxon>Acidobacteriota</taxon>
        <taxon>Terriglobia</taxon>
        <taxon>Terriglobales</taxon>
        <taxon>Acidobacteriaceae</taxon>
        <taxon>Paracidobacterium</taxon>
    </lineage>
</organism>
<dbReference type="Pfam" id="PF02621">
    <property type="entry name" value="VitK2_biosynth"/>
    <property type="match status" value="1"/>
</dbReference>
<dbReference type="Gene3D" id="3.40.190.10">
    <property type="entry name" value="Periplasmic binding protein-like II"/>
    <property type="match status" value="2"/>
</dbReference>
<keyword evidence="2 4" id="KW-0474">Menaquinone biosynthesis</keyword>
<evidence type="ECO:0000313" key="6">
    <source>
        <dbReference type="Proteomes" id="UP000264702"/>
    </source>
</evidence>
<comment type="caution">
    <text evidence="5">The sequence shown here is derived from an EMBL/GenBank/DDBJ whole genome shotgun (WGS) entry which is preliminary data.</text>
</comment>